<protein>
    <recommendedName>
        <fullName evidence="2 9">Translation initiation factor IF-2</fullName>
    </recommendedName>
</protein>
<dbReference type="OrthoDB" id="9811804at2"/>
<feature type="region of interest" description="Disordered" evidence="11">
    <location>
        <begin position="39"/>
        <end position="176"/>
    </location>
</feature>
<evidence type="ECO:0000256" key="3">
    <source>
        <dbReference type="ARBA" id="ARBA00022490"/>
    </source>
</evidence>
<dbReference type="Pfam" id="PF11987">
    <property type="entry name" value="IF-2"/>
    <property type="match status" value="1"/>
</dbReference>
<dbReference type="Gene3D" id="1.10.10.2480">
    <property type="match status" value="1"/>
</dbReference>
<feature type="compositionally biased region" description="Basic residues" evidence="11">
    <location>
        <begin position="147"/>
        <end position="163"/>
    </location>
</feature>
<dbReference type="Gene3D" id="2.40.30.10">
    <property type="entry name" value="Translation factors"/>
    <property type="match status" value="2"/>
</dbReference>
<dbReference type="CDD" id="cd03702">
    <property type="entry name" value="IF2_mtIF2_II"/>
    <property type="match status" value="1"/>
</dbReference>
<sequence>MSKKRIYELAKELNVSNKEVIEVAKKNGFKVGNHMSSLDQDAEAKVRASFVKQSKPNTPKQEKKTTTAVSQKSQDAKQADKHKNTQQKPAQRTNERHSGKHMEKTNNNNNTRNRDNKSHGNGQNNNQKKNKFSNNNNRFGNNNNNKFNKKNKKNKKNNRHNQKNNKAPVPPRKNKPLPEVLVYTVGMNVADIAKKIHREPAEIIKKLFMMGVMVNQNQSLDKDTIEILAADYGIKAEEKVEVDVADIDKFFEEEQNNKENLTSRPPVVTIMGHVDHGKTTLLDKLRHTNVTAGEAGGITQHIGAYQVRHAGKTITFLDTPGHAAFTNMRARGADITDITVLVVAADDGVMPQTIEAINHAKAAGVPIIVAVNKIDKPGANPNHVMEQLSEYELIPESWGGDTIFVEISAKFNKNLEELLDMILLEAEMLELKANADQHGAGSVIEARLDKGKGSVASLLVQHGTLHVGDPIVVGNTFGRVRTMTDARGRSIKKATPATPVEITGLNEVPDSGDRFITFDDEKTARAAGEERAKRALIKERSQTAHVTLDNLFDTLKEGDLKEVDLIIKADVQGSAEALAQSFKKIDVEGVRVNIIHQAVGAINESDVTLAEASNAIIIGFNVRPTPQAKIQAESDQVDIRLHNVIYKAIDEVETAMKGMLEPVFEEKVTGEVEIRETYKVSKLGTIGGGYVMDGYIQRDSGVRVIRDGIVIYEGKLASLKRFKDDVKQVKQGFECGLMVEKYNDIKVGDRIEAFVMEEVPQD</sequence>
<feature type="binding site" evidence="9">
    <location>
        <begin position="372"/>
        <end position="375"/>
    </location>
    <ligand>
        <name>GTP</name>
        <dbReference type="ChEBI" id="CHEBI:37565"/>
    </ligand>
</feature>
<evidence type="ECO:0000256" key="10">
    <source>
        <dbReference type="RuleBase" id="RU000644"/>
    </source>
</evidence>
<feature type="compositionally biased region" description="Low complexity" evidence="11">
    <location>
        <begin position="119"/>
        <end position="146"/>
    </location>
</feature>
<dbReference type="PROSITE" id="PS01176">
    <property type="entry name" value="IF2"/>
    <property type="match status" value="1"/>
</dbReference>
<evidence type="ECO:0000313" key="13">
    <source>
        <dbReference type="EMBL" id="KRL84048.1"/>
    </source>
</evidence>
<comment type="function">
    <text evidence="8 9 10">One of the essential components for the initiation of protein synthesis. Protects formylmethionyl-tRNA from spontaneous hydrolysis and promotes its binding to the 30S ribosomal subunits. Also involved in the hydrolysis of GTP during the formation of the 70S ribosomal complex.</text>
</comment>
<dbReference type="InterPro" id="IPR036925">
    <property type="entry name" value="TIF_IF2_dom3_sf"/>
</dbReference>
<keyword evidence="5 9" id="KW-0547">Nucleotide-binding</keyword>
<dbReference type="CDD" id="cd03692">
    <property type="entry name" value="mtIF2_IVc"/>
    <property type="match status" value="1"/>
</dbReference>
<evidence type="ECO:0000256" key="4">
    <source>
        <dbReference type="ARBA" id="ARBA00022540"/>
    </source>
</evidence>
<dbReference type="PATRIC" id="fig|1423724.4.peg.1384"/>
<dbReference type="PANTHER" id="PTHR43381">
    <property type="entry name" value="TRANSLATION INITIATION FACTOR IF-2-RELATED"/>
    <property type="match status" value="1"/>
</dbReference>
<dbReference type="FunFam" id="3.40.50.300:FF:000019">
    <property type="entry name" value="Translation initiation factor IF-2"/>
    <property type="match status" value="1"/>
</dbReference>
<comment type="similarity">
    <text evidence="1 9 10">Belongs to the TRAFAC class translation factor GTPase superfamily. Classic translation factor GTPase family. IF-2 subfamily.</text>
</comment>
<dbReference type="FunFam" id="3.40.50.10050:FF:000001">
    <property type="entry name" value="Translation initiation factor IF-2"/>
    <property type="match status" value="1"/>
</dbReference>
<evidence type="ECO:0000256" key="7">
    <source>
        <dbReference type="ARBA" id="ARBA00023134"/>
    </source>
</evidence>
<dbReference type="RefSeq" id="WP_025087507.1">
    <property type="nucleotide sequence ID" value="NZ_AZFT01000053.1"/>
</dbReference>
<gene>
    <name evidence="9" type="primary">infB</name>
    <name evidence="13" type="ORF">FC32_GL001324</name>
</gene>
<evidence type="ECO:0000259" key="12">
    <source>
        <dbReference type="PROSITE" id="PS51722"/>
    </source>
</evidence>
<dbReference type="NCBIfam" id="TIGR00231">
    <property type="entry name" value="small_GTP"/>
    <property type="match status" value="1"/>
</dbReference>
<dbReference type="InterPro" id="IPR015760">
    <property type="entry name" value="TIF_IF2"/>
</dbReference>
<dbReference type="PANTHER" id="PTHR43381:SF5">
    <property type="entry name" value="TR-TYPE G DOMAIN-CONTAINING PROTEIN"/>
    <property type="match status" value="1"/>
</dbReference>
<name>A0A0R1TRP1_9LACO</name>
<evidence type="ECO:0000256" key="1">
    <source>
        <dbReference type="ARBA" id="ARBA00007733"/>
    </source>
</evidence>
<dbReference type="Pfam" id="PF22042">
    <property type="entry name" value="EF-G_D2"/>
    <property type="match status" value="1"/>
</dbReference>
<keyword evidence="6 9" id="KW-0648">Protein biosynthesis</keyword>
<dbReference type="HAMAP" id="MF_00100_B">
    <property type="entry name" value="IF_2_B"/>
    <property type="match status" value="1"/>
</dbReference>
<feature type="domain" description="Tr-type G" evidence="12">
    <location>
        <begin position="263"/>
        <end position="432"/>
    </location>
</feature>
<feature type="binding site" evidence="9">
    <location>
        <begin position="318"/>
        <end position="322"/>
    </location>
    <ligand>
        <name>GTP</name>
        <dbReference type="ChEBI" id="CHEBI:37565"/>
    </ligand>
</feature>
<dbReference type="Gene3D" id="3.40.50.10050">
    <property type="entry name" value="Translation initiation factor IF- 2, domain 3"/>
    <property type="match status" value="1"/>
</dbReference>
<evidence type="ECO:0000256" key="2">
    <source>
        <dbReference type="ARBA" id="ARBA00020675"/>
    </source>
</evidence>
<dbReference type="Gene3D" id="3.40.50.300">
    <property type="entry name" value="P-loop containing nucleotide triphosphate hydrolases"/>
    <property type="match status" value="1"/>
</dbReference>
<dbReference type="Pfam" id="PF04760">
    <property type="entry name" value="IF2_N"/>
    <property type="match status" value="2"/>
</dbReference>
<dbReference type="InterPro" id="IPR023115">
    <property type="entry name" value="TIF_IF2_dom3"/>
</dbReference>
<dbReference type="InterPro" id="IPR027417">
    <property type="entry name" value="P-loop_NTPase"/>
</dbReference>
<dbReference type="FunFam" id="2.40.30.10:FF:000007">
    <property type="entry name" value="Translation initiation factor IF-2"/>
    <property type="match status" value="1"/>
</dbReference>
<dbReference type="SUPFAM" id="SSF50447">
    <property type="entry name" value="Translation proteins"/>
    <property type="match status" value="2"/>
</dbReference>
<dbReference type="EMBL" id="AZFT01000053">
    <property type="protein sequence ID" value="KRL84048.1"/>
    <property type="molecule type" value="Genomic_DNA"/>
</dbReference>
<dbReference type="Pfam" id="PF00009">
    <property type="entry name" value="GTP_EFTU"/>
    <property type="match status" value="1"/>
</dbReference>
<comment type="caution">
    <text evidence="13">The sequence shown here is derived from an EMBL/GenBank/DDBJ whole genome shotgun (WGS) entry which is preliminary data.</text>
</comment>
<keyword evidence="7 9" id="KW-0342">GTP-binding</keyword>
<proteinExistence type="inferred from homology"/>
<evidence type="ECO:0000256" key="11">
    <source>
        <dbReference type="SAM" id="MobiDB-lite"/>
    </source>
</evidence>
<dbReference type="GO" id="GO:0003924">
    <property type="term" value="F:GTPase activity"/>
    <property type="evidence" value="ECO:0007669"/>
    <property type="project" value="UniProtKB-UniRule"/>
</dbReference>
<dbReference type="InterPro" id="IPR009000">
    <property type="entry name" value="Transl_B-barrel_sf"/>
</dbReference>
<feature type="compositionally biased region" description="Basic and acidic residues" evidence="11">
    <location>
        <begin position="74"/>
        <end position="83"/>
    </location>
</feature>
<reference evidence="13 14" key="1">
    <citation type="journal article" date="2015" name="Genome Announc.">
        <title>Expanding the biotechnology potential of lactobacilli through comparative genomics of 213 strains and associated genera.</title>
        <authorList>
            <person name="Sun Z."/>
            <person name="Harris H.M."/>
            <person name="McCann A."/>
            <person name="Guo C."/>
            <person name="Argimon S."/>
            <person name="Zhang W."/>
            <person name="Yang X."/>
            <person name="Jeffery I.B."/>
            <person name="Cooney J.C."/>
            <person name="Kagawa T.F."/>
            <person name="Liu W."/>
            <person name="Song Y."/>
            <person name="Salvetti E."/>
            <person name="Wrobel A."/>
            <person name="Rasinkangas P."/>
            <person name="Parkhill J."/>
            <person name="Rea M.C."/>
            <person name="O'Sullivan O."/>
            <person name="Ritari J."/>
            <person name="Douillard F.P."/>
            <person name="Paul Ross R."/>
            <person name="Yang R."/>
            <person name="Briner A.E."/>
            <person name="Felis G.E."/>
            <person name="de Vos W.M."/>
            <person name="Barrangou R."/>
            <person name="Klaenhammer T.R."/>
            <person name="Caufield P.W."/>
            <person name="Cui Y."/>
            <person name="Zhang H."/>
            <person name="O'Toole P.W."/>
        </authorList>
    </citation>
    <scope>NUCLEOTIDE SEQUENCE [LARGE SCALE GENOMIC DNA]</scope>
    <source>
        <strain evidence="13 14">DSM 16634</strain>
    </source>
</reference>
<feature type="binding site" evidence="9">
    <location>
        <begin position="272"/>
        <end position="279"/>
    </location>
    <ligand>
        <name>GTP</name>
        <dbReference type="ChEBI" id="CHEBI:37565"/>
    </ligand>
</feature>
<dbReference type="GO" id="GO:0005525">
    <property type="term" value="F:GTP binding"/>
    <property type="evidence" value="ECO:0007669"/>
    <property type="project" value="UniProtKB-KW"/>
</dbReference>
<dbReference type="InterPro" id="IPR000178">
    <property type="entry name" value="TF_IF2_bacterial-like"/>
</dbReference>
<keyword evidence="4 9" id="KW-0396">Initiation factor</keyword>
<dbReference type="GO" id="GO:0003743">
    <property type="term" value="F:translation initiation factor activity"/>
    <property type="evidence" value="ECO:0007669"/>
    <property type="project" value="UniProtKB-UniRule"/>
</dbReference>
<dbReference type="Proteomes" id="UP000051324">
    <property type="component" value="Unassembled WGS sequence"/>
</dbReference>
<dbReference type="AlphaFoldDB" id="A0A0R1TRP1"/>
<dbReference type="InterPro" id="IPR044145">
    <property type="entry name" value="IF2_II"/>
</dbReference>
<dbReference type="NCBIfam" id="TIGR00487">
    <property type="entry name" value="IF-2"/>
    <property type="match status" value="1"/>
</dbReference>
<dbReference type="eggNOG" id="COG0532">
    <property type="taxonomic scope" value="Bacteria"/>
</dbReference>
<evidence type="ECO:0000256" key="6">
    <source>
        <dbReference type="ARBA" id="ARBA00022917"/>
    </source>
</evidence>
<comment type="subcellular location">
    <subcellularLocation>
        <location evidence="9">Cytoplasm</location>
    </subcellularLocation>
</comment>
<dbReference type="STRING" id="1423724.FC32_GL001324"/>
<dbReference type="InterPro" id="IPR005225">
    <property type="entry name" value="Small_GTP-bd"/>
</dbReference>
<dbReference type="SUPFAM" id="SSF52156">
    <property type="entry name" value="Initiation factor IF2/eIF5b, domain 3"/>
    <property type="match status" value="1"/>
</dbReference>
<dbReference type="InterPro" id="IPR000795">
    <property type="entry name" value="T_Tr_GTP-bd_dom"/>
</dbReference>
<evidence type="ECO:0000313" key="14">
    <source>
        <dbReference type="Proteomes" id="UP000051324"/>
    </source>
</evidence>
<dbReference type="CDD" id="cd01887">
    <property type="entry name" value="IF2_eIF5B"/>
    <property type="match status" value="1"/>
</dbReference>
<evidence type="ECO:0000256" key="8">
    <source>
        <dbReference type="ARBA" id="ARBA00025162"/>
    </source>
</evidence>
<dbReference type="InterPro" id="IPR053905">
    <property type="entry name" value="EF-G-like_DII"/>
</dbReference>
<evidence type="ECO:0000256" key="5">
    <source>
        <dbReference type="ARBA" id="ARBA00022741"/>
    </source>
</evidence>
<feature type="compositionally biased region" description="Basic and acidic residues" evidence="11">
    <location>
        <begin position="93"/>
        <end position="104"/>
    </location>
</feature>
<feature type="region of interest" description="G-domain" evidence="9">
    <location>
        <begin position="266"/>
        <end position="414"/>
    </location>
</feature>
<evidence type="ECO:0000256" key="9">
    <source>
        <dbReference type="HAMAP-Rule" id="MF_00100"/>
    </source>
</evidence>
<organism evidence="13 14">
    <name type="scientific">Ligilactobacillus apodemi DSM 16634 = JCM 16172</name>
    <dbReference type="NCBI Taxonomy" id="1423724"/>
    <lineage>
        <taxon>Bacteria</taxon>
        <taxon>Bacillati</taxon>
        <taxon>Bacillota</taxon>
        <taxon>Bacilli</taxon>
        <taxon>Lactobacillales</taxon>
        <taxon>Lactobacillaceae</taxon>
        <taxon>Ligilactobacillus</taxon>
    </lineage>
</organism>
<dbReference type="InterPro" id="IPR006847">
    <property type="entry name" value="IF2_N"/>
</dbReference>
<dbReference type="GO" id="GO:0005829">
    <property type="term" value="C:cytosol"/>
    <property type="evidence" value="ECO:0007669"/>
    <property type="project" value="TreeGrafter"/>
</dbReference>
<accession>A0A0R1TRP1</accession>
<keyword evidence="3 9" id="KW-0963">Cytoplasm</keyword>
<dbReference type="PROSITE" id="PS51722">
    <property type="entry name" value="G_TR_2"/>
    <property type="match status" value="1"/>
</dbReference>
<keyword evidence="14" id="KW-1185">Reference proteome</keyword>
<dbReference type="SUPFAM" id="SSF52540">
    <property type="entry name" value="P-loop containing nucleoside triphosphate hydrolases"/>
    <property type="match status" value="1"/>
</dbReference>
<dbReference type="FunFam" id="2.40.30.10:FF:000008">
    <property type="entry name" value="Translation initiation factor IF-2"/>
    <property type="match status" value="1"/>
</dbReference>